<keyword evidence="2" id="KW-1185">Reference proteome</keyword>
<gene>
    <name evidence="1" type="ORF">L6164_002103</name>
</gene>
<evidence type="ECO:0000313" key="1">
    <source>
        <dbReference type="EMBL" id="KAI4353132.1"/>
    </source>
</evidence>
<reference evidence="1 2" key="1">
    <citation type="journal article" date="2022" name="DNA Res.">
        <title>Chromosomal-level genome assembly of the orchid tree Bauhinia variegata (Leguminosae; Cercidoideae) supports the allotetraploid origin hypothesis of Bauhinia.</title>
        <authorList>
            <person name="Zhong Y."/>
            <person name="Chen Y."/>
            <person name="Zheng D."/>
            <person name="Pang J."/>
            <person name="Liu Y."/>
            <person name="Luo S."/>
            <person name="Meng S."/>
            <person name="Qian L."/>
            <person name="Wei D."/>
            <person name="Dai S."/>
            <person name="Zhou R."/>
        </authorList>
    </citation>
    <scope>NUCLEOTIDE SEQUENCE [LARGE SCALE GENOMIC DNA]</scope>
    <source>
        <strain evidence="1">BV-YZ2020</strain>
    </source>
</reference>
<organism evidence="1 2">
    <name type="scientific">Bauhinia variegata</name>
    <name type="common">Purple orchid tree</name>
    <name type="synonym">Phanera variegata</name>
    <dbReference type="NCBI Taxonomy" id="167791"/>
    <lineage>
        <taxon>Eukaryota</taxon>
        <taxon>Viridiplantae</taxon>
        <taxon>Streptophyta</taxon>
        <taxon>Embryophyta</taxon>
        <taxon>Tracheophyta</taxon>
        <taxon>Spermatophyta</taxon>
        <taxon>Magnoliopsida</taxon>
        <taxon>eudicotyledons</taxon>
        <taxon>Gunneridae</taxon>
        <taxon>Pentapetalae</taxon>
        <taxon>rosids</taxon>
        <taxon>fabids</taxon>
        <taxon>Fabales</taxon>
        <taxon>Fabaceae</taxon>
        <taxon>Cercidoideae</taxon>
        <taxon>Cercideae</taxon>
        <taxon>Bauhiniinae</taxon>
        <taxon>Bauhinia</taxon>
    </lineage>
</organism>
<protein>
    <submittedName>
        <fullName evidence="1">Uncharacterized protein</fullName>
    </submittedName>
</protein>
<name>A0ACB9PZA0_BAUVA</name>
<dbReference type="EMBL" id="CM039427">
    <property type="protein sequence ID" value="KAI4353132.1"/>
    <property type="molecule type" value="Genomic_DNA"/>
</dbReference>
<comment type="caution">
    <text evidence="1">The sequence shown here is derived from an EMBL/GenBank/DDBJ whole genome shotgun (WGS) entry which is preliminary data.</text>
</comment>
<accession>A0ACB9PZA0</accession>
<sequence>MKTRSFILQEPYRDLDVVEIKRIRDKILSVRLPVARETINDISAHAPQVGSETHLKWKDLEGLVKGLPQEEKILIKWDLNDHVGI</sequence>
<proteinExistence type="predicted"/>
<dbReference type="Proteomes" id="UP000828941">
    <property type="component" value="Chromosome 2"/>
</dbReference>
<evidence type="ECO:0000313" key="2">
    <source>
        <dbReference type="Proteomes" id="UP000828941"/>
    </source>
</evidence>